<evidence type="ECO:0000313" key="4">
    <source>
        <dbReference type="Proteomes" id="UP000321181"/>
    </source>
</evidence>
<protein>
    <recommendedName>
        <fullName evidence="2">VOC domain-containing protein</fullName>
    </recommendedName>
</protein>
<dbReference type="InterPro" id="IPR037523">
    <property type="entry name" value="VOC_core"/>
</dbReference>
<name>A0A512DEH1_9CELL</name>
<comment type="caution">
    <text evidence="3">The sequence shown here is derived from an EMBL/GenBank/DDBJ whole genome shotgun (WGS) entry which is preliminary data.</text>
</comment>
<proteinExistence type="predicted"/>
<dbReference type="Gene3D" id="3.10.180.10">
    <property type="entry name" value="2,3-Dihydroxybiphenyl 1,2-Dioxygenase, domain 1"/>
    <property type="match status" value="1"/>
</dbReference>
<evidence type="ECO:0000313" key="3">
    <source>
        <dbReference type="EMBL" id="GEO34868.1"/>
    </source>
</evidence>
<feature type="region of interest" description="Disordered" evidence="1">
    <location>
        <begin position="1"/>
        <end position="21"/>
    </location>
</feature>
<dbReference type="PROSITE" id="PS51819">
    <property type="entry name" value="VOC"/>
    <property type="match status" value="1"/>
</dbReference>
<evidence type="ECO:0000256" key="1">
    <source>
        <dbReference type="SAM" id="MobiDB-lite"/>
    </source>
</evidence>
<dbReference type="SUPFAM" id="SSF54593">
    <property type="entry name" value="Glyoxalase/Bleomycin resistance protein/Dihydroxybiphenyl dioxygenase"/>
    <property type="match status" value="1"/>
</dbReference>
<dbReference type="Pfam" id="PF00903">
    <property type="entry name" value="Glyoxalase"/>
    <property type="match status" value="1"/>
</dbReference>
<dbReference type="OrthoDB" id="956698at2"/>
<feature type="compositionally biased region" description="Low complexity" evidence="1">
    <location>
        <begin position="1"/>
        <end position="11"/>
    </location>
</feature>
<gene>
    <name evidence="3" type="ORF">CAE01nite_25930</name>
</gene>
<dbReference type="InterPro" id="IPR004360">
    <property type="entry name" value="Glyas_Fos-R_dOase_dom"/>
</dbReference>
<accession>A0A512DEH1</accession>
<sequence length="182" mass="18606">MSDTSDTSDTSDLADHPSAVRPSAVRQLRLVVTAEDWAAAVAFYRDALGLPELGAFSDPDGRVVILDAGRATLELTDPAHAAYVDRVEGVHRPGAGPAGPAGPVVAGAGSEVAPGARVRVAFEVTDAVGATRRLEAAGARVVAEPVRTPWGSLNARLDAPAALEVTLFEELGGPDVPEPPGS</sequence>
<feature type="domain" description="VOC" evidence="2">
    <location>
        <begin position="26"/>
        <end position="170"/>
    </location>
</feature>
<dbReference type="Proteomes" id="UP000321181">
    <property type="component" value="Unassembled WGS sequence"/>
</dbReference>
<keyword evidence="4" id="KW-1185">Reference proteome</keyword>
<evidence type="ECO:0000259" key="2">
    <source>
        <dbReference type="PROSITE" id="PS51819"/>
    </source>
</evidence>
<organism evidence="3 4">
    <name type="scientific">Cellulomonas aerilata</name>
    <dbReference type="NCBI Taxonomy" id="515326"/>
    <lineage>
        <taxon>Bacteria</taxon>
        <taxon>Bacillati</taxon>
        <taxon>Actinomycetota</taxon>
        <taxon>Actinomycetes</taxon>
        <taxon>Micrococcales</taxon>
        <taxon>Cellulomonadaceae</taxon>
        <taxon>Cellulomonas</taxon>
    </lineage>
</organism>
<dbReference type="AlphaFoldDB" id="A0A512DEH1"/>
<dbReference type="InterPro" id="IPR029068">
    <property type="entry name" value="Glyas_Bleomycin-R_OHBP_Dase"/>
</dbReference>
<dbReference type="RefSeq" id="WP_146905238.1">
    <property type="nucleotide sequence ID" value="NZ_BAAARM010000004.1"/>
</dbReference>
<dbReference type="EMBL" id="BJYY01000016">
    <property type="protein sequence ID" value="GEO34868.1"/>
    <property type="molecule type" value="Genomic_DNA"/>
</dbReference>
<reference evidence="3 4" key="1">
    <citation type="submission" date="2019-07" db="EMBL/GenBank/DDBJ databases">
        <title>Whole genome shotgun sequence of Cellulomonas aerilata NBRC 106308.</title>
        <authorList>
            <person name="Hosoyama A."/>
            <person name="Uohara A."/>
            <person name="Ohji S."/>
            <person name="Ichikawa N."/>
        </authorList>
    </citation>
    <scope>NUCLEOTIDE SEQUENCE [LARGE SCALE GENOMIC DNA]</scope>
    <source>
        <strain evidence="3 4">NBRC 106308</strain>
    </source>
</reference>